<protein>
    <submittedName>
        <fullName evidence="10">ABC transporter permease subunit</fullName>
    </submittedName>
</protein>
<evidence type="ECO:0000259" key="9">
    <source>
        <dbReference type="PROSITE" id="PS50928"/>
    </source>
</evidence>
<reference evidence="10 11" key="1">
    <citation type="submission" date="2024-01" db="EMBL/GenBank/DDBJ databases">
        <title>Complete genome sequence of Citroniella saccharovorans strain M6.X9, isolated from human fecal sample.</title>
        <authorList>
            <person name="Cheng G."/>
            <person name="Westerholm M."/>
            <person name="Schnurer A."/>
        </authorList>
    </citation>
    <scope>NUCLEOTIDE SEQUENCE [LARGE SCALE GENOMIC DNA]</scope>
    <source>
        <strain evidence="10 11">DSM 29873</strain>
    </source>
</reference>
<dbReference type="InterPro" id="IPR035906">
    <property type="entry name" value="MetI-like_sf"/>
</dbReference>
<keyword evidence="5 8" id="KW-0812">Transmembrane</keyword>
<dbReference type="RefSeq" id="WP_324619553.1">
    <property type="nucleotide sequence ID" value="NZ_JAYKOT010000003.1"/>
</dbReference>
<evidence type="ECO:0000256" key="1">
    <source>
        <dbReference type="ARBA" id="ARBA00004429"/>
    </source>
</evidence>
<keyword evidence="4" id="KW-0997">Cell inner membrane</keyword>
<feature type="transmembrane region" description="Helical" evidence="8">
    <location>
        <begin position="57"/>
        <end position="80"/>
    </location>
</feature>
<feature type="transmembrane region" description="Helical" evidence="8">
    <location>
        <begin position="187"/>
        <end position="209"/>
    </location>
</feature>
<dbReference type="Proteomes" id="UP001357733">
    <property type="component" value="Unassembled WGS sequence"/>
</dbReference>
<evidence type="ECO:0000256" key="3">
    <source>
        <dbReference type="ARBA" id="ARBA00022475"/>
    </source>
</evidence>
<keyword evidence="11" id="KW-1185">Reference proteome</keyword>
<evidence type="ECO:0000256" key="8">
    <source>
        <dbReference type="RuleBase" id="RU363032"/>
    </source>
</evidence>
<dbReference type="PROSITE" id="PS50928">
    <property type="entry name" value="ABC_TM1"/>
    <property type="match status" value="1"/>
</dbReference>
<comment type="subcellular location">
    <subcellularLocation>
        <location evidence="1">Cell inner membrane</location>
        <topology evidence="1">Multi-pass membrane protein</topology>
    </subcellularLocation>
    <subcellularLocation>
        <location evidence="8">Cell membrane</location>
        <topology evidence="8">Multi-pass membrane protein</topology>
    </subcellularLocation>
</comment>
<feature type="transmembrane region" description="Helical" evidence="8">
    <location>
        <begin position="92"/>
        <end position="115"/>
    </location>
</feature>
<gene>
    <name evidence="10" type="ORF">VLK81_04910</name>
</gene>
<dbReference type="EMBL" id="JAYKOT010000003">
    <property type="protein sequence ID" value="MEB3429360.1"/>
    <property type="molecule type" value="Genomic_DNA"/>
</dbReference>
<comment type="caution">
    <text evidence="10">The sequence shown here is derived from an EMBL/GenBank/DDBJ whole genome shotgun (WGS) entry which is preliminary data.</text>
</comment>
<dbReference type="Gene3D" id="1.10.3720.10">
    <property type="entry name" value="MetI-like"/>
    <property type="match status" value="1"/>
</dbReference>
<dbReference type="SUPFAM" id="SSF161098">
    <property type="entry name" value="MetI-like"/>
    <property type="match status" value="1"/>
</dbReference>
<feature type="transmembrane region" description="Helical" evidence="8">
    <location>
        <begin position="127"/>
        <end position="145"/>
    </location>
</feature>
<feature type="domain" description="ABC transmembrane type-1" evidence="9">
    <location>
        <begin position="58"/>
        <end position="246"/>
    </location>
</feature>
<organism evidence="10 11">
    <name type="scientific">Citroniella saccharovorans</name>
    <dbReference type="NCBI Taxonomy" id="2053367"/>
    <lineage>
        <taxon>Bacteria</taxon>
        <taxon>Bacillati</taxon>
        <taxon>Bacillota</taxon>
        <taxon>Tissierellia</taxon>
        <taxon>Tissierellales</taxon>
        <taxon>Peptoniphilaceae</taxon>
        <taxon>Citroniella</taxon>
    </lineage>
</organism>
<dbReference type="GO" id="GO:0005886">
    <property type="term" value="C:plasma membrane"/>
    <property type="evidence" value="ECO:0007669"/>
    <property type="project" value="UniProtKB-SubCell"/>
</dbReference>
<accession>A0AAW9MXQ3</accession>
<evidence type="ECO:0000256" key="4">
    <source>
        <dbReference type="ARBA" id="ARBA00022519"/>
    </source>
</evidence>
<keyword evidence="2 8" id="KW-0813">Transport</keyword>
<evidence type="ECO:0000256" key="2">
    <source>
        <dbReference type="ARBA" id="ARBA00022448"/>
    </source>
</evidence>
<sequence length="256" mass="28910">MSKKLLRLFLIIFILFPLLFTLIWAFTENWEYGKLFPQAFSIRAWKSLFLNKNNIKIILNSLYISFIASIISIIISYPAAKAIALYDFKGKSLFRLIVFLPIVIPVTSVAIGLHLNLLRLGLANTKAGVVLVHAFPAIPYAFMILEPIFSSIGENYENQAILLGASGLKKFLYVNLPMMLPGLRSSFFMSFVVSFSQYFLTFLIGGGLVKTYSTIVFPVISNKDRHEASVFSIVFILILLLVGFITFRLGNRKEDD</sequence>
<dbReference type="Pfam" id="PF00528">
    <property type="entry name" value="BPD_transp_1"/>
    <property type="match status" value="1"/>
</dbReference>
<dbReference type="PANTHER" id="PTHR43357">
    <property type="entry name" value="INNER MEMBRANE ABC TRANSPORTER PERMEASE PROTEIN YDCV"/>
    <property type="match status" value="1"/>
</dbReference>
<feature type="transmembrane region" description="Helical" evidence="8">
    <location>
        <begin position="229"/>
        <end position="250"/>
    </location>
</feature>
<dbReference type="GO" id="GO:0055085">
    <property type="term" value="P:transmembrane transport"/>
    <property type="evidence" value="ECO:0007669"/>
    <property type="project" value="InterPro"/>
</dbReference>
<proteinExistence type="inferred from homology"/>
<evidence type="ECO:0000256" key="5">
    <source>
        <dbReference type="ARBA" id="ARBA00022692"/>
    </source>
</evidence>
<name>A0AAW9MXQ3_9FIRM</name>
<evidence type="ECO:0000256" key="6">
    <source>
        <dbReference type="ARBA" id="ARBA00022989"/>
    </source>
</evidence>
<dbReference type="PANTHER" id="PTHR43357:SF4">
    <property type="entry name" value="INNER MEMBRANE ABC TRANSPORTER PERMEASE PROTEIN YDCV"/>
    <property type="match status" value="1"/>
</dbReference>
<dbReference type="InterPro" id="IPR000515">
    <property type="entry name" value="MetI-like"/>
</dbReference>
<keyword evidence="6 8" id="KW-1133">Transmembrane helix</keyword>
<comment type="similarity">
    <text evidence="8">Belongs to the binding-protein-dependent transport system permease family.</text>
</comment>
<evidence type="ECO:0000256" key="7">
    <source>
        <dbReference type="ARBA" id="ARBA00023136"/>
    </source>
</evidence>
<keyword evidence="3" id="KW-1003">Cell membrane</keyword>
<keyword evidence="7 8" id="KW-0472">Membrane</keyword>
<dbReference type="CDD" id="cd06261">
    <property type="entry name" value="TM_PBP2"/>
    <property type="match status" value="1"/>
</dbReference>
<evidence type="ECO:0000313" key="10">
    <source>
        <dbReference type="EMBL" id="MEB3429360.1"/>
    </source>
</evidence>
<dbReference type="AlphaFoldDB" id="A0AAW9MXQ3"/>
<evidence type="ECO:0000313" key="11">
    <source>
        <dbReference type="Proteomes" id="UP001357733"/>
    </source>
</evidence>